<evidence type="ECO:0000313" key="2">
    <source>
        <dbReference type="EMBL" id="KAI1694556.1"/>
    </source>
</evidence>
<protein>
    <submittedName>
        <fullName evidence="2">Uncharacterized protein</fullName>
    </submittedName>
</protein>
<feature type="compositionally biased region" description="Basic and acidic residues" evidence="1">
    <location>
        <begin position="1"/>
        <end position="12"/>
    </location>
</feature>
<evidence type="ECO:0000256" key="1">
    <source>
        <dbReference type="SAM" id="MobiDB-lite"/>
    </source>
</evidence>
<reference evidence="2" key="1">
    <citation type="submission" date="2022-01" db="EMBL/GenBank/DDBJ databases">
        <title>Genome Sequence Resource for Two Populations of Ditylenchus destructor, the Migratory Endoparasitic Phytonematode.</title>
        <authorList>
            <person name="Zhang H."/>
            <person name="Lin R."/>
            <person name="Xie B."/>
        </authorList>
    </citation>
    <scope>NUCLEOTIDE SEQUENCE</scope>
    <source>
        <strain evidence="2">BazhouSP</strain>
    </source>
</reference>
<feature type="compositionally biased region" description="Polar residues" evidence="1">
    <location>
        <begin position="107"/>
        <end position="125"/>
    </location>
</feature>
<comment type="caution">
    <text evidence="2">The sequence shown here is derived from an EMBL/GenBank/DDBJ whole genome shotgun (WGS) entry which is preliminary data.</text>
</comment>
<feature type="region of interest" description="Disordered" evidence="1">
    <location>
        <begin position="59"/>
        <end position="136"/>
    </location>
</feature>
<dbReference type="EMBL" id="JAKKPZ010000496">
    <property type="protein sequence ID" value="KAI1694556.1"/>
    <property type="molecule type" value="Genomic_DNA"/>
</dbReference>
<dbReference type="Proteomes" id="UP001201812">
    <property type="component" value="Unassembled WGS sequence"/>
</dbReference>
<evidence type="ECO:0000313" key="3">
    <source>
        <dbReference type="Proteomes" id="UP001201812"/>
    </source>
</evidence>
<organism evidence="2 3">
    <name type="scientific">Ditylenchus destructor</name>
    <dbReference type="NCBI Taxonomy" id="166010"/>
    <lineage>
        <taxon>Eukaryota</taxon>
        <taxon>Metazoa</taxon>
        <taxon>Ecdysozoa</taxon>
        <taxon>Nematoda</taxon>
        <taxon>Chromadorea</taxon>
        <taxon>Rhabditida</taxon>
        <taxon>Tylenchina</taxon>
        <taxon>Tylenchomorpha</taxon>
        <taxon>Sphaerularioidea</taxon>
        <taxon>Anguinidae</taxon>
        <taxon>Anguininae</taxon>
        <taxon>Ditylenchus</taxon>
    </lineage>
</organism>
<gene>
    <name evidence="2" type="ORF">DdX_20055</name>
</gene>
<keyword evidence="3" id="KW-1185">Reference proteome</keyword>
<feature type="compositionally biased region" description="Polar residues" evidence="1">
    <location>
        <begin position="19"/>
        <end position="28"/>
    </location>
</feature>
<accession>A0AAD4MIN9</accession>
<proteinExistence type="predicted"/>
<dbReference type="AlphaFoldDB" id="A0AAD4MIN9"/>
<feature type="region of interest" description="Disordered" evidence="1">
    <location>
        <begin position="1"/>
        <end position="35"/>
    </location>
</feature>
<feature type="compositionally biased region" description="Polar residues" evidence="1">
    <location>
        <begin position="84"/>
        <end position="94"/>
    </location>
</feature>
<name>A0AAD4MIN9_9BILA</name>
<sequence>MGAERITNDHTLDGPSRISKGSINNQKLVQEEVKAPQHQQQQALVLAYKSCAHYPLHIPLDRPPRWQEYPPPRKGHPTKRSTETRNCQLQTGNKKQPDKPRPPSLEQGRTYNTIPTTTLSGSGMSRTEPRVCPTDQQGAPLVGDGIVAKEKIIVNMHYCTMIKWIFFASAAIFSLCVVETLKVQISGDVKKLTQDNKVVTTPGALPKPGDKLSPGNCRLRVLLARTKAGKEPAWETAQQAKVGWDGKYNFDFEVTDPDNVGTQYTWGVAADSRIFEASATFYLLLSTMEHAMF</sequence>